<evidence type="ECO:0000313" key="2">
    <source>
        <dbReference type="Proteomes" id="UP001197093"/>
    </source>
</evidence>
<gene>
    <name evidence="1" type="ORF">NEMBOFW57_001306</name>
</gene>
<evidence type="ECO:0008006" key="3">
    <source>
        <dbReference type="Google" id="ProtNLM"/>
    </source>
</evidence>
<accession>A0AAD4F5S9</accession>
<dbReference type="SUPFAM" id="SSF50129">
    <property type="entry name" value="GroES-like"/>
    <property type="match status" value="1"/>
</dbReference>
<comment type="caution">
    <text evidence="1">The sequence shown here is derived from an EMBL/GenBank/DDBJ whole genome shotgun (WGS) entry which is preliminary data.</text>
</comment>
<dbReference type="SUPFAM" id="SSF51735">
    <property type="entry name" value="NAD(P)-binding Rossmann-fold domains"/>
    <property type="match status" value="1"/>
</dbReference>
<keyword evidence="2" id="KW-1185">Reference proteome</keyword>
<dbReference type="PANTHER" id="PTHR43677:SF11">
    <property type="entry name" value="ZINC-CONTAINING ALCOHOL DEHYDROGENASE"/>
    <property type="match status" value="1"/>
</dbReference>
<reference evidence="1" key="1">
    <citation type="submission" date="2023-02" db="EMBL/GenBank/DDBJ databases">
        <authorList>
            <person name="Palmer J.M."/>
        </authorList>
    </citation>
    <scope>NUCLEOTIDE SEQUENCE</scope>
    <source>
        <strain evidence="1">FW57</strain>
    </source>
</reference>
<organism evidence="1 2">
    <name type="scientific">Staphylotrichum longicolle</name>
    <dbReference type="NCBI Taxonomy" id="669026"/>
    <lineage>
        <taxon>Eukaryota</taxon>
        <taxon>Fungi</taxon>
        <taxon>Dikarya</taxon>
        <taxon>Ascomycota</taxon>
        <taxon>Pezizomycotina</taxon>
        <taxon>Sordariomycetes</taxon>
        <taxon>Sordariomycetidae</taxon>
        <taxon>Sordariales</taxon>
        <taxon>Chaetomiaceae</taxon>
        <taxon>Staphylotrichum</taxon>
    </lineage>
</organism>
<name>A0AAD4F5S9_9PEZI</name>
<protein>
    <recommendedName>
        <fullName evidence="3">Quinone oxidoreductase</fullName>
    </recommendedName>
</protein>
<dbReference type="Gene3D" id="3.90.180.10">
    <property type="entry name" value="Medium-chain alcohol dehydrogenases, catalytic domain"/>
    <property type="match status" value="1"/>
</dbReference>
<dbReference type="InterPro" id="IPR036291">
    <property type="entry name" value="NAD(P)-bd_dom_sf"/>
</dbReference>
<dbReference type="PANTHER" id="PTHR43677">
    <property type="entry name" value="SHORT-CHAIN DEHYDROGENASE/REDUCTASE"/>
    <property type="match status" value="1"/>
</dbReference>
<proteinExistence type="predicted"/>
<dbReference type="InterPro" id="IPR051397">
    <property type="entry name" value="Zn-ADH-like_protein"/>
</dbReference>
<dbReference type="EMBL" id="JAHCVI010000001">
    <property type="protein sequence ID" value="KAG7291293.1"/>
    <property type="molecule type" value="Genomic_DNA"/>
</dbReference>
<dbReference type="InterPro" id="IPR011032">
    <property type="entry name" value="GroES-like_sf"/>
</dbReference>
<sequence length="312" mass="32488">MKVARVTSWGSAPVLSDAPDLPAPSPSQVQVKVVAVAVPRVVRGRALGLHSSARGAALPFDPTVDGIVQDEASGDLYYVSPNSASLFAERANVERQTLVKLAPGADAVAVATLVNPVASSWMALRVRAIPGGCEGATVLVVGATGASGRAAVAVARSLGAARIIGTSRSEASIATVEGLDERVVLQDPFALPANLGPIHIILDFVGGKAATGILQTAQLEPGKELQYIHVGDLAGEETITVPSKLLNARPVRITGSGMGAWGKMEIKKEIGGLLAAVAKMPRPEDIVITKFEDIESVWDTEEAKTKRFVLVW</sequence>
<dbReference type="Gene3D" id="3.40.50.720">
    <property type="entry name" value="NAD(P)-binding Rossmann-like Domain"/>
    <property type="match status" value="1"/>
</dbReference>
<dbReference type="Proteomes" id="UP001197093">
    <property type="component" value="Unassembled WGS sequence"/>
</dbReference>
<evidence type="ECO:0000313" key="1">
    <source>
        <dbReference type="EMBL" id="KAG7291293.1"/>
    </source>
</evidence>
<dbReference type="AlphaFoldDB" id="A0AAD4F5S9"/>
<dbReference type="GO" id="GO:0016491">
    <property type="term" value="F:oxidoreductase activity"/>
    <property type="evidence" value="ECO:0007669"/>
    <property type="project" value="TreeGrafter"/>
</dbReference>